<dbReference type="InterPro" id="IPR000757">
    <property type="entry name" value="Beta-glucanase-like"/>
</dbReference>
<keyword evidence="4" id="KW-0732">Signal</keyword>
<sequence length="354" mass="38128">MPTAVLRLAGALIVAGQAVVYAQNSVLFCNQPGNLNASRCLFDGPTCHYATNFTNFSKESVVYAAYQKNPVPAYEAQFVIESGSAAYANGVLVTSMLPPPANDPGRGVATVVSTTRFLQYGTVEIVMRQSGHAGIVTSFILFSNDRDEIDLEFTGYDHTNTQFNWYAKGVQILNPEGSSVHGYITNTRDDNSEIYHTYTIDWTPDRITWSINGVPAHTANNTDGKFPSSPSRISFGLWHAQAGSKWAGDADIKTWVPPISAYFKSMRVTWYEPPARVSHPDNDCVAASMKNNGPNVTTPGGVNNGNDGIFPGAAHDNVASGNNATTVSATSHGSSTSTNVPWTIFLLIVALVLH</sequence>
<evidence type="ECO:0000256" key="3">
    <source>
        <dbReference type="PIRSR" id="PIRSR608264-1"/>
    </source>
</evidence>
<dbReference type="STRING" id="37360.A0A0G4ISB1"/>
<dbReference type="SUPFAM" id="SSF49899">
    <property type="entry name" value="Concanavalin A-like lectins/glucanases"/>
    <property type="match status" value="1"/>
</dbReference>
<dbReference type="Pfam" id="PF00722">
    <property type="entry name" value="Glyco_hydro_16"/>
    <property type="match status" value="1"/>
</dbReference>
<proteinExistence type="predicted"/>
<dbReference type="PROSITE" id="PS51762">
    <property type="entry name" value="GH16_2"/>
    <property type="match status" value="1"/>
</dbReference>
<dbReference type="PANTHER" id="PTHR10963:SF68">
    <property type="entry name" value="GLYCOSIDASE CRH1-RELATED"/>
    <property type="match status" value="1"/>
</dbReference>
<dbReference type="AlphaFoldDB" id="A0A0G4ISB1"/>
<dbReference type="PRINTS" id="PR00737">
    <property type="entry name" value="GLHYDRLASE16"/>
</dbReference>
<evidence type="ECO:0000256" key="1">
    <source>
        <dbReference type="ARBA" id="ARBA00022801"/>
    </source>
</evidence>
<dbReference type="Gene3D" id="2.60.120.200">
    <property type="match status" value="1"/>
</dbReference>
<organism evidence="6 7">
    <name type="scientific">Plasmodiophora brassicae</name>
    <name type="common">Clubroot disease agent</name>
    <dbReference type="NCBI Taxonomy" id="37360"/>
    <lineage>
        <taxon>Eukaryota</taxon>
        <taxon>Sar</taxon>
        <taxon>Rhizaria</taxon>
        <taxon>Endomyxa</taxon>
        <taxon>Phytomyxea</taxon>
        <taxon>Plasmodiophorida</taxon>
        <taxon>Plasmodiophoridae</taxon>
        <taxon>Plasmodiophora</taxon>
    </lineage>
</organism>
<keyword evidence="7" id="KW-1185">Reference proteome</keyword>
<dbReference type="Proteomes" id="UP000039324">
    <property type="component" value="Unassembled WGS sequence"/>
</dbReference>
<dbReference type="EMBL" id="CDSF01000082">
    <property type="protein sequence ID" value="CEO98054.1"/>
    <property type="molecule type" value="Genomic_DNA"/>
</dbReference>
<dbReference type="PANTHER" id="PTHR10963">
    <property type="entry name" value="GLYCOSYL HYDROLASE-RELATED"/>
    <property type="match status" value="1"/>
</dbReference>
<keyword evidence="1" id="KW-0378">Hydrolase</keyword>
<evidence type="ECO:0000256" key="2">
    <source>
        <dbReference type="ARBA" id="ARBA00023295"/>
    </source>
</evidence>
<feature type="signal peptide" evidence="4">
    <location>
        <begin position="1"/>
        <end position="22"/>
    </location>
</feature>
<evidence type="ECO:0000313" key="6">
    <source>
        <dbReference type="EMBL" id="CEO98054.1"/>
    </source>
</evidence>
<dbReference type="GO" id="GO:0004553">
    <property type="term" value="F:hydrolase activity, hydrolyzing O-glycosyl compounds"/>
    <property type="evidence" value="ECO:0007669"/>
    <property type="project" value="InterPro"/>
</dbReference>
<dbReference type="GO" id="GO:0005975">
    <property type="term" value="P:carbohydrate metabolic process"/>
    <property type="evidence" value="ECO:0007669"/>
    <property type="project" value="InterPro"/>
</dbReference>
<feature type="domain" description="GH16" evidence="5">
    <location>
        <begin position="47"/>
        <end position="267"/>
    </location>
</feature>
<feature type="chain" id="PRO_5005192993" description="GH16 domain-containing protein" evidence="4">
    <location>
        <begin position="23"/>
        <end position="354"/>
    </location>
</feature>
<evidence type="ECO:0000313" key="7">
    <source>
        <dbReference type="Proteomes" id="UP000039324"/>
    </source>
</evidence>
<dbReference type="OrthoDB" id="4781at2759"/>
<protein>
    <recommendedName>
        <fullName evidence="5">GH16 domain-containing protein</fullName>
    </recommendedName>
</protein>
<reference evidence="6 7" key="1">
    <citation type="submission" date="2015-02" db="EMBL/GenBank/DDBJ databases">
        <authorList>
            <person name="Chooi Y.-H."/>
        </authorList>
    </citation>
    <scope>NUCLEOTIDE SEQUENCE [LARGE SCALE GENOMIC DNA]</scope>
    <source>
        <strain evidence="6">E3</strain>
    </source>
</reference>
<dbReference type="GO" id="GO:0016757">
    <property type="term" value="F:glycosyltransferase activity"/>
    <property type="evidence" value="ECO:0007669"/>
    <property type="project" value="TreeGrafter"/>
</dbReference>
<dbReference type="InterPro" id="IPR013320">
    <property type="entry name" value="ConA-like_dom_sf"/>
</dbReference>
<dbReference type="InterPro" id="IPR050546">
    <property type="entry name" value="Glycosyl_Hydrlase_16"/>
</dbReference>
<feature type="active site" description="Proton donor" evidence="3">
    <location>
        <position position="152"/>
    </location>
</feature>
<dbReference type="InterPro" id="IPR008264">
    <property type="entry name" value="Beta_glucanase"/>
</dbReference>
<evidence type="ECO:0000256" key="4">
    <source>
        <dbReference type="SAM" id="SignalP"/>
    </source>
</evidence>
<evidence type="ECO:0000259" key="5">
    <source>
        <dbReference type="PROSITE" id="PS51762"/>
    </source>
</evidence>
<gene>
    <name evidence="6" type="ORF">PBRA_006168</name>
</gene>
<name>A0A0G4ISB1_PLABS</name>
<accession>A0A0G4ISB1</accession>
<keyword evidence="2" id="KW-0326">Glycosidase</keyword>
<feature type="active site" description="Nucleophile" evidence="3">
    <location>
        <position position="148"/>
    </location>
</feature>